<organism evidence="1 2">
    <name type="scientific">Ciceribacter selenitireducens ATCC BAA-1503</name>
    <dbReference type="NCBI Taxonomy" id="1336235"/>
    <lineage>
        <taxon>Bacteria</taxon>
        <taxon>Pseudomonadati</taxon>
        <taxon>Pseudomonadota</taxon>
        <taxon>Alphaproteobacteria</taxon>
        <taxon>Hyphomicrobiales</taxon>
        <taxon>Rhizobiaceae</taxon>
        <taxon>Ciceribacter</taxon>
    </lineage>
</organism>
<dbReference type="OrthoDB" id="9811423at2"/>
<dbReference type="STRING" id="1336235.GCA_000518785_00524"/>
<protein>
    <recommendedName>
        <fullName evidence="3">Fe-S oxidoreductase</fullName>
    </recommendedName>
</protein>
<dbReference type="EMBL" id="UEYP01000002">
    <property type="protein sequence ID" value="SSC66441.1"/>
    <property type="molecule type" value="Genomic_DNA"/>
</dbReference>
<keyword evidence="2" id="KW-1185">Reference proteome</keyword>
<evidence type="ECO:0000313" key="1">
    <source>
        <dbReference type="EMBL" id="SSC66441.1"/>
    </source>
</evidence>
<dbReference type="PANTHER" id="PTHR35175">
    <property type="entry name" value="DUF1289 DOMAIN-CONTAINING PROTEIN"/>
    <property type="match status" value="1"/>
</dbReference>
<dbReference type="PANTHER" id="PTHR35175:SF2">
    <property type="entry name" value="DUF1289 DOMAIN-CONTAINING PROTEIN"/>
    <property type="match status" value="1"/>
</dbReference>
<dbReference type="AlphaFoldDB" id="A0A376AF27"/>
<evidence type="ECO:0000313" key="2">
    <source>
        <dbReference type="Proteomes" id="UP000254764"/>
    </source>
</evidence>
<dbReference type="Pfam" id="PF06945">
    <property type="entry name" value="DUF1289"/>
    <property type="match status" value="1"/>
</dbReference>
<reference evidence="2" key="1">
    <citation type="submission" date="2018-07" db="EMBL/GenBank/DDBJ databases">
        <authorList>
            <person name="Peiro R."/>
            <person name="Begona"/>
            <person name="Cbmso G."/>
            <person name="Lopez M."/>
            <person name="Gonzalez S."/>
        </authorList>
    </citation>
    <scope>NUCLEOTIDE SEQUENCE [LARGE SCALE GENOMIC DNA]</scope>
</reference>
<proteinExistence type="predicted"/>
<accession>A0A376AF27</accession>
<dbReference type="Proteomes" id="UP000254764">
    <property type="component" value="Unassembled WGS sequence"/>
</dbReference>
<dbReference type="RefSeq" id="WP_115669230.1">
    <property type="nucleotide sequence ID" value="NZ_UEYP01000002.1"/>
</dbReference>
<dbReference type="InterPro" id="IPR010710">
    <property type="entry name" value="DUF1289"/>
</dbReference>
<name>A0A376AF27_9HYPH</name>
<gene>
    <name evidence="1" type="ORF">RHIZ70_2149</name>
</gene>
<sequence>METPCILVCSIDIKTGYCFGCGRTGAEIGSWTVYSDAERRAIMASLPARLETVERKPRRETRRTRLARELKTS</sequence>
<evidence type="ECO:0008006" key="3">
    <source>
        <dbReference type="Google" id="ProtNLM"/>
    </source>
</evidence>